<dbReference type="PANTHER" id="PTHR32097">
    <property type="entry name" value="CAMP-BINDING PROTEIN 1-RELATED"/>
    <property type="match status" value="1"/>
</dbReference>
<evidence type="ECO:0000256" key="2">
    <source>
        <dbReference type="ARBA" id="ARBA00022686"/>
    </source>
</evidence>
<feature type="domain" description="TerD" evidence="3">
    <location>
        <begin position="1"/>
        <end position="187"/>
    </location>
</feature>
<sequence>MAVSLVKGQNVSLAKEAPGLKNVLVGLGWDPRKTDGTMFDLDASVFLLGADGKVRGEGDFVFYNSKIGAEGAVEHSGDNRTGDGDGDDETIKVKLEGLAADIEKLSFVVTIDQAEARGQAFGQVDKAYIRLVDADNGTEIARYDLSEDASVETAMIFADLYRRDGEWRFKAIGQGYAGGLAKVATDYGVNIG</sequence>
<reference evidence="4 5" key="1">
    <citation type="submission" date="2017-08" db="EMBL/GenBank/DDBJ databases">
        <authorList>
            <person name="de Groot N.N."/>
        </authorList>
    </citation>
    <scope>NUCLEOTIDE SEQUENCE [LARGE SCALE GENOMIC DNA]</scope>
    <source>
        <strain evidence="4 5">USBA 78</strain>
    </source>
</reference>
<dbReference type="CDD" id="cd06974">
    <property type="entry name" value="TerD_like"/>
    <property type="match status" value="1"/>
</dbReference>
<keyword evidence="2" id="KW-0778">Tellurium resistance</keyword>
<dbReference type="RefSeq" id="WP_097052708.1">
    <property type="nucleotide sequence ID" value="NZ_OBMM01000005.1"/>
</dbReference>
<dbReference type="Pfam" id="PF02342">
    <property type="entry name" value="TerD"/>
    <property type="match status" value="1"/>
</dbReference>
<evidence type="ECO:0000256" key="1">
    <source>
        <dbReference type="ARBA" id="ARBA00008775"/>
    </source>
</evidence>
<dbReference type="PANTHER" id="PTHR32097:SF4">
    <property type="entry name" value="GENERAL STRESS PROTEIN 16U"/>
    <property type="match status" value="1"/>
</dbReference>
<proteinExistence type="inferred from homology"/>
<organism evidence="4 5">
    <name type="scientific">Thalassospira xiamenensis</name>
    <dbReference type="NCBI Taxonomy" id="220697"/>
    <lineage>
        <taxon>Bacteria</taxon>
        <taxon>Pseudomonadati</taxon>
        <taxon>Pseudomonadota</taxon>
        <taxon>Alphaproteobacteria</taxon>
        <taxon>Rhodospirillales</taxon>
        <taxon>Thalassospiraceae</taxon>
        <taxon>Thalassospira</taxon>
    </lineage>
</organism>
<gene>
    <name evidence="4" type="ORF">SAMN05428964_105135</name>
</gene>
<evidence type="ECO:0000313" key="4">
    <source>
        <dbReference type="EMBL" id="SOC26555.1"/>
    </source>
</evidence>
<dbReference type="AlphaFoldDB" id="A0A285TS35"/>
<dbReference type="Gene3D" id="2.60.60.30">
    <property type="entry name" value="sav2460 like domains"/>
    <property type="match status" value="1"/>
</dbReference>
<dbReference type="Proteomes" id="UP000219068">
    <property type="component" value="Unassembled WGS sequence"/>
</dbReference>
<dbReference type="EMBL" id="OBMM01000005">
    <property type="protein sequence ID" value="SOC26555.1"/>
    <property type="molecule type" value="Genomic_DNA"/>
</dbReference>
<dbReference type="GO" id="GO:0046690">
    <property type="term" value="P:response to tellurium ion"/>
    <property type="evidence" value="ECO:0007669"/>
    <property type="project" value="UniProtKB-KW"/>
</dbReference>
<accession>A0A285TS35</accession>
<name>A0A285TS35_9PROT</name>
<evidence type="ECO:0000259" key="3">
    <source>
        <dbReference type="Pfam" id="PF02342"/>
    </source>
</evidence>
<comment type="similarity">
    <text evidence="1">Belongs to the CAPAB/TerDEXZ family.</text>
</comment>
<dbReference type="InterPro" id="IPR003325">
    <property type="entry name" value="TerD"/>
</dbReference>
<protein>
    <submittedName>
        <fullName evidence="4">Tellurium resistance protein TerD</fullName>
    </submittedName>
</protein>
<dbReference type="InterPro" id="IPR051324">
    <property type="entry name" value="Stress/Tellurium_Resist"/>
</dbReference>
<evidence type="ECO:0000313" key="5">
    <source>
        <dbReference type="Proteomes" id="UP000219068"/>
    </source>
</evidence>